<proteinExistence type="predicted"/>
<protein>
    <submittedName>
        <fullName evidence="1">Uncharacterized protein</fullName>
    </submittedName>
</protein>
<dbReference type="Proteomes" id="UP000030021">
    <property type="component" value="Unassembled WGS sequence"/>
</dbReference>
<dbReference type="HOGENOM" id="CLU_107580_0_0_5"/>
<comment type="caution">
    <text evidence="1">The sequence shown here is derived from an EMBL/GenBank/DDBJ whole genome shotgun (WGS) entry which is preliminary data.</text>
</comment>
<dbReference type="AlphaFoldDB" id="A0A0A0HJD0"/>
<dbReference type="STRING" id="215743.ROSMUCSMR3_03546"/>
<evidence type="ECO:0000313" key="1">
    <source>
        <dbReference type="EMBL" id="KGM86769.1"/>
    </source>
</evidence>
<dbReference type="PATRIC" id="fig|1288298.3.peg.3074"/>
<evidence type="ECO:0000313" key="2">
    <source>
        <dbReference type="Proteomes" id="UP000030021"/>
    </source>
</evidence>
<dbReference type="eggNOG" id="ENOG5032V1G">
    <property type="taxonomic scope" value="Bacteria"/>
</dbReference>
<name>A0A0A0HJD0_9RHOB</name>
<dbReference type="EMBL" id="AONH01000016">
    <property type="protein sequence ID" value="KGM86769.1"/>
    <property type="molecule type" value="Genomic_DNA"/>
</dbReference>
<reference evidence="1 2" key="1">
    <citation type="submission" date="2013-01" db="EMBL/GenBank/DDBJ databases">
        <authorList>
            <person name="Fiebig A."/>
            <person name="Goeker M."/>
            <person name="Klenk H.-P.P."/>
        </authorList>
    </citation>
    <scope>NUCLEOTIDE SEQUENCE [LARGE SCALE GENOMIC DNA]</scope>
    <source>
        <strain evidence="1 2">DSM 17069</strain>
    </source>
</reference>
<sequence length="222" mass="23750">MADPLAFPLSFAEFQARLKISVSEFYINTPMQIDRTAGGVPLPAQTGESNWRGSFSLPPTNNRSDAARIDALLSVLNTPGASFLVYDPVKTHPADDPAGTILGAATPTIAQLDASDARMVKLQGLPGQYWLRGGDFIGWQYGSSPTRYALHRVVSDIQSGPLGTTDWLQVTPPIQPGIIVGDPVTLIKPVIKARLEPNPAYGAHRSGRAEGAQFSFVQIVGV</sequence>
<accession>A0A0A0HJD0</accession>
<dbReference type="OrthoDB" id="8265479at2"/>
<dbReference type="RefSeq" id="WP_037268721.1">
    <property type="nucleotide sequence ID" value="NZ_KN293975.1"/>
</dbReference>
<organism evidence="1 2">
    <name type="scientific">Roseovarius mucosus DSM 17069</name>
    <dbReference type="NCBI Taxonomy" id="1288298"/>
    <lineage>
        <taxon>Bacteria</taxon>
        <taxon>Pseudomonadati</taxon>
        <taxon>Pseudomonadota</taxon>
        <taxon>Alphaproteobacteria</taxon>
        <taxon>Rhodobacterales</taxon>
        <taxon>Roseobacteraceae</taxon>
        <taxon>Roseovarius</taxon>
    </lineage>
</organism>
<gene>
    <name evidence="1" type="ORF">rosmuc_03062</name>
</gene>